<dbReference type="InterPro" id="IPR050154">
    <property type="entry name" value="UbiB_kinase"/>
</dbReference>
<dbReference type="EMBL" id="UINC01103159">
    <property type="protein sequence ID" value="SVC65330.1"/>
    <property type="molecule type" value="Genomic_DNA"/>
</dbReference>
<dbReference type="InterPro" id="IPR004147">
    <property type="entry name" value="ABC1_dom"/>
</dbReference>
<dbReference type="AlphaFoldDB" id="A0A382NXG6"/>
<dbReference type="SUPFAM" id="SSF56112">
    <property type="entry name" value="Protein kinase-like (PK-like)"/>
    <property type="match status" value="1"/>
</dbReference>
<accession>A0A382NXG6</accession>
<dbReference type="PANTHER" id="PTHR10566:SF113">
    <property type="entry name" value="PROTEIN ACTIVITY OF BC1 COMPLEX KINASE 7, CHLOROPLASTIC"/>
    <property type="match status" value="1"/>
</dbReference>
<protein>
    <recommendedName>
        <fullName evidence="2">ABC1 atypical kinase-like domain-containing protein</fullName>
    </recommendedName>
</protein>
<dbReference type="Pfam" id="PF03109">
    <property type="entry name" value="ABC1"/>
    <property type="match status" value="1"/>
</dbReference>
<organism evidence="3">
    <name type="scientific">marine metagenome</name>
    <dbReference type="NCBI Taxonomy" id="408172"/>
    <lineage>
        <taxon>unclassified sequences</taxon>
        <taxon>metagenomes</taxon>
        <taxon>ecological metagenomes</taxon>
    </lineage>
</organism>
<reference evidence="3" key="1">
    <citation type="submission" date="2018-05" db="EMBL/GenBank/DDBJ databases">
        <authorList>
            <person name="Lanie J.A."/>
            <person name="Ng W.-L."/>
            <person name="Kazmierczak K.M."/>
            <person name="Andrzejewski T.M."/>
            <person name="Davidsen T.M."/>
            <person name="Wayne K.J."/>
            <person name="Tettelin H."/>
            <person name="Glass J.I."/>
            <person name="Rusch D."/>
            <person name="Podicherti R."/>
            <person name="Tsui H.-C.T."/>
            <person name="Winkler M.E."/>
        </authorList>
    </citation>
    <scope>NUCLEOTIDE SEQUENCE</scope>
</reference>
<gene>
    <name evidence="3" type="ORF">METZ01_LOCUS318184</name>
</gene>
<feature type="non-terminal residue" evidence="3">
    <location>
        <position position="260"/>
    </location>
</feature>
<comment type="similarity">
    <text evidence="1">Belongs to the protein kinase superfamily. ADCK protein kinase family.</text>
</comment>
<proteinExistence type="inferred from homology"/>
<evidence type="ECO:0000256" key="1">
    <source>
        <dbReference type="ARBA" id="ARBA00009670"/>
    </source>
</evidence>
<feature type="domain" description="ABC1 atypical kinase-like" evidence="2">
    <location>
        <begin position="92"/>
        <end position="259"/>
    </location>
</feature>
<sequence length="260" mass="29415">MRRTAKNFWRLVRVTWILGRYDALFLLTDAKIAPSVTWIAGLAPRRRELGRKGERLAAALQVLGPSFIKFGQALSTRPDLIGEEVANELSELQDRLPPFDGRAARQIVERELNQPLDTLFAEFNIEPVAAASIAQVHLARTIEGDAVAVKILRPGIEDAFARDLELFYWLAALSERALPAWRRLKPVAVIRTFADSVAMEMDLRIEAAAATEIRENFCDDPMYCVPKVDWQRTSQRVLTLERVEGLSIDEREKLEEAGFD</sequence>
<evidence type="ECO:0000313" key="3">
    <source>
        <dbReference type="EMBL" id="SVC65330.1"/>
    </source>
</evidence>
<evidence type="ECO:0000259" key="2">
    <source>
        <dbReference type="Pfam" id="PF03109"/>
    </source>
</evidence>
<name>A0A382NXG6_9ZZZZ</name>
<dbReference type="InterPro" id="IPR011009">
    <property type="entry name" value="Kinase-like_dom_sf"/>
</dbReference>
<dbReference type="PANTHER" id="PTHR10566">
    <property type="entry name" value="CHAPERONE-ACTIVITY OF BC1 COMPLEX CABC1 -RELATED"/>
    <property type="match status" value="1"/>
</dbReference>